<feature type="transmembrane region" description="Helical" evidence="1">
    <location>
        <begin position="95"/>
        <end position="114"/>
    </location>
</feature>
<dbReference type="PANTHER" id="PTHR28008">
    <property type="entry name" value="DOMAIN PROTEIN, PUTATIVE (AFU_ORTHOLOGUE AFUA_3G10980)-RELATED"/>
    <property type="match status" value="1"/>
</dbReference>
<organism evidence="2">
    <name type="scientific">hydrothermal vent metagenome</name>
    <dbReference type="NCBI Taxonomy" id="652676"/>
    <lineage>
        <taxon>unclassified sequences</taxon>
        <taxon>metagenomes</taxon>
        <taxon>ecological metagenomes</taxon>
    </lineage>
</organism>
<name>A0A3B0RCA3_9ZZZZ</name>
<feature type="transmembrane region" description="Helical" evidence="1">
    <location>
        <begin position="5"/>
        <end position="25"/>
    </location>
</feature>
<keyword evidence="1" id="KW-1133">Transmembrane helix</keyword>
<evidence type="ECO:0000256" key="1">
    <source>
        <dbReference type="SAM" id="Phobius"/>
    </source>
</evidence>
<dbReference type="PANTHER" id="PTHR28008:SF1">
    <property type="entry name" value="DOMAIN PROTEIN, PUTATIVE (AFU_ORTHOLOGUE AFUA_3G10980)-RELATED"/>
    <property type="match status" value="1"/>
</dbReference>
<evidence type="ECO:0000313" key="2">
    <source>
        <dbReference type="EMBL" id="VAV85618.1"/>
    </source>
</evidence>
<accession>A0A3B0RCA3</accession>
<protein>
    <recommendedName>
        <fullName evidence="3">VanZ-like domain-containing protein</fullName>
    </recommendedName>
</protein>
<dbReference type="AlphaFoldDB" id="A0A3B0RCA3"/>
<feature type="transmembrane region" description="Helical" evidence="1">
    <location>
        <begin position="40"/>
        <end position="58"/>
    </location>
</feature>
<dbReference type="NCBIfam" id="NF037970">
    <property type="entry name" value="vanZ_1"/>
    <property type="match status" value="1"/>
</dbReference>
<evidence type="ECO:0008006" key="3">
    <source>
        <dbReference type="Google" id="ProtNLM"/>
    </source>
</evidence>
<proteinExistence type="predicted"/>
<keyword evidence="1" id="KW-0472">Membrane</keyword>
<gene>
    <name evidence="2" type="ORF">MNBD_BACTEROID02-1795</name>
</gene>
<keyword evidence="1" id="KW-0812">Transmembrane</keyword>
<reference evidence="2" key="1">
    <citation type="submission" date="2018-06" db="EMBL/GenBank/DDBJ databases">
        <authorList>
            <person name="Zhirakovskaya E."/>
        </authorList>
    </citation>
    <scope>NUCLEOTIDE SEQUENCE</scope>
</reference>
<sequence>MHNKVILLFAAVGYSITLAVLSLISNDALPYFGTNYEDKIYHLLAYALLTFLWFNVFINFNNNKPILLAFIISIVFGIIIEVLQGEFTVVRDASIMDVVANSIGVTVVSFILLVRNSTIVKKK</sequence>
<dbReference type="EMBL" id="UOEB01000238">
    <property type="protein sequence ID" value="VAV85618.1"/>
    <property type="molecule type" value="Genomic_DNA"/>
</dbReference>
<feature type="transmembrane region" description="Helical" evidence="1">
    <location>
        <begin position="65"/>
        <end position="83"/>
    </location>
</feature>